<name>A0AAI8Z8J7_9PEZI</name>
<feature type="domain" description="BTB" evidence="1">
    <location>
        <begin position="42"/>
        <end position="105"/>
    </location>
</feature>
<reference evidence="2" key="1">
    <citation type="submission" date="2023-11" db="EMBL/GenBank/DDBJ databases">
        <authorList>
            <person name="Alioto T."/>
            <person name="Alioto T."/>
            <person name="Gomez Garrido J."/>
        </authorList>
    </citation>
    <scope>NUCLEOTIDE SEQUENCE</scope>
</reference>
<dbReference type="CDD" id="cd18186">
    <property type="entry name" value="BTB_POZ_ZBTB_KLHL-like"/>
    <property type="match status" value="1"/>
</dbReference>
<comment type="caution">
    <text evidence="2">The sequence shown here is derived from an EMBL/GenBank/DDBJ whole genome shotgun (WGS) entry which is preliminary data.</text>
</comment>
<accession>A0AAI8Z8J7</accession>
<gene>
    <name evidence="2" type="ORF">LECACI_7A009556</name>
</gene>
<protein>
    <submittedName>
        <fullName evidence="2">Btb poz domain containing</fullName>
    </submittedName>
</protein>
<evidence type="ECO:0000313" key="2">
    <source>
        <dbReference type="EMBL" id="CAK4034398.1"/>
    </source>
</evidence>
<evidence type="ECO:0000313" key="3">
    <source>
        <dbReference type="Proteomes" id="UP001296104"/>
    </source>
</evidence>
<keyword evidence="3" id="KW-1185">Reference proteome</keyword>
<dbReference type="Proteomes" id="UP001296104">
    <property type="component" value="Unassembled WGS sequence"/>
</dbReference>
<evidence type="ECO:0000259" key="1">
    <source>
        <dbReference type="PROSITE" id="PS50097"/>
    </source>
</evidence>
<dbReference type="Gene3D" id="3.30.710.10">
    <property type="entry name" value="Potassium Channel Kv1.1, Chain A"/>
    <property type="match status" value="1"/>
</dbReference>
<dbReference type="AlphaFoldDB" id="A0AAI8Z8J7"/>
<proteinExistence type="predicted"/>
<dbReference type="EMBL" id="CAVMBE010000116">
    <property type="protein sequence ID" value="CAK4034398.1"/>
    <property type="molecule type" value="Genomic_DNA"/>
</dbReference>
<sequence length="256" mass="29497">MKVAKRRRSSSISSPPPMKKAWLCWDAGEKMDSDSYFGMLFETVEVHLRGVVESITVHRGILAQESEWFAQYVDNDGNLFLDEYDAQTVQTFLVWLYSDQLLAPIIQPKGPPEEHIKGWSEEMLTNLWTFAWSYNVRRLKNDIITCLIQQYMEKTEFPGFLTIQNVIGSCGYDCAFIRFFAYHRASRGLKGSSHLPDNLHEYPAGFLAHVLREVAKIRELRNDGKSPKVTFSAELACRWHEHLTAREAELCQERGG</sequence>
<organism evidence="2 3">
    <name type="scientific">Lecanosticta acicola</name>
    <dbReference type="NCBI Taxonomy" id="111012"/>
    <lineage>
        <taxon>Eukaryota</taxon>
        <taxon>Fungi</taxon>
        <taxon>Dikarya</taxon>
        <taxon>Ascomycota</taxon>
        <taxon>Pezizomycotina</taxon>
        <taxon>Dothideomycetes</taxon>
        <taxon>Dothideomycetidae</taxon>
        <taxon>Mycosphaerellales</taxon>
        <taxon>Mycosphaerellaceae</taxon>
        <taxon>Lecanosticta</taxon>
    </lineage>
</organism>
<dbReference type="InterPro" id="IPR000210">
    <property type="entry name" value="BTB/POZ_dom"/>
</dbReference>
<dbReference type="InterPro" id="IPR011333">
    <property type="entry name" value="SKP1/BTB/POZ_sf"/>
</dbReference>
<dbReference type="PROSITE" id="PS50097">
    <property type="entry name" value="BTB"/>
    <property type="match status" value="1"/>
</dbReference>